<dbReference type="Pfam" id="PF20240">
    <property type="entry name" value="DUF6597"/>
    <property type="match status" value="1"/>
</dbReference>
<evidence type="ECO:0000259" key="4">
    <source>
        <dbReference type="PROSITE" id="PS01124"/>
    </source>
</evidence>
<dbReference type="InterPro" id="IPR050204">
    <property type="entry name" value="AraC_XylS_family_regulators"/>
</dbReference>
<dbReference type="SUPFAM" id="SSF46689">
    <property type="entry name" value="Homeodomain-like"/>
    <property type="match status" value="1"/>
</dbReference>
<dbReference type="PROSITE" id="PS01124">
    <property type="entry name" value="HTH_ARAC_FAMILY_2"/>
    <property type="match status" value="1"/>
</dbReference>
<dbReference type="GO" id="GO:0043565">
    <property type="term" value="F:sequence-specific DNA binding"/>
    <property type="evidence" value="ECO:0007669"/>
    <property type="project" value="InterPro"/>
</dbReference>
<dbReference type="Gene3D" id="1.10.10.60">
    <property type="entry name" value="Homeodomain-like"/>
    <property type="match status" value="1"/>
</dbReference>
<evidence type="ECO:0000313" key="5">
    <source>
        <dbReference type="EMBL" id="PNE40626.1"/>
    </source>
</evidence>
<keyword evidence="6" id="KW-1185">Reference proteome</keyword>
<evidence type="ECO:0000256" key="3">
    <source>
        <dbReference type="ARBA" id="ARBA00023163"/>
    </source>
</evidence>
<evidence type="ECO:0000313" key="6">
    <source>
        <dbReference type="Proteomes" id="UP000236047"/>
    </source>
</evidence>
<name>A0A2N8PI16_STRNR</name>
<proteinExistence type="predicted"/>
<dbReference type="SMART" id="SM00342">
    <property type="entry name" value="HTH_ARAC"/>
    <property type="match status" value="1"/>
</dbReference>
<dbReference type="GO" id="GO:0003700">
    <property type="term" value="F:DNA-binding transcription factor activity"/>
    <property type="evidence" value="ECO:0007669"/>
    <property type="project" value="InterPro"/>
</dbReference>
<evidence type="ECO:0000256" key="2">
    <source>
        <dbReference type="ARBA" id="ARBA00023125"/>
    </source>
</evidence>
<dbReference type="InterPro" id="IPR009057">
    <property type="entry name" value="Homeodomain-like_sf"/>
</dbReference>
<gene>
    <name evidence="5" type="ORF">AOB60_07150</name>
</gene>
<sequence length="287" mass="31621">MQKDVPLATPSKDVAYRAADPALRQQVLGYRGFRFEDPKPQRRIVAPDGTVRVVLGFRGTLKVTDAVHPARSMGATSLVSGVRATGMVSEHSGPLHGVTIMMTPLGAHRLLNIPMSHLADRHLDLADLLDPSLTRQVRRLAHQGRGWEFLFSMLDEVLTALILRNPQPAPEVGEALRELLRSAGRTSVQQLAAQNRCSSRQLERGFLEQVGLPPKSLAQIMRLQEALRLKYSGLTWADTAAAAGYHDQSHLVRSFKALVGCTPSHFNRARSETDWDGPLDPLPVRIS</sequence>
<keyword evidence="2" id="KW-0238">DNA-binding</keyword>
<feature type="domain" description="HTH araC/xylS-type" evidence="4">
    <location>
        <begin position="170"/>
        <end position="269"/>
    </location>
</feature>
<dbReference type="InterPro" id="IPR018060">
    <property type="entry name" value="HTH_AraC"/>
</dbReference>
<organism evidence="5 6">
    <name type="scientific">Streptomyces noursei</name>
    <name type="common">Streptomyces albulus</name>
    <dbReference type="NCBI Taxonomy" id="1971"/>
    <lineage>
        <taxon>Bacteria</taxon>
        <taxon>Bacillati</taxon>
        <taxon>Actinomycetota</taxon>
        <taxon>Actinomycetes</taxon>
        <taxon>Kitasatosporales</taxon>
        <taxon>Streptomycetaceae</taxon>
        <taxon>Streptomyces</taxon>
    </lineage>
</organism>
<dbReference type="EMBL" id="LJSN01000002">
    <property type="protein sequence ID" value="PNE40626.1"/>
    <property type="molecule type" value="Genomic_DNA"/>
</dbReference>
<dbReference type="Proteomes" id="UP000236047">
    <property type="component" value="Unassembled WGS sequence"/>
</dbReference>
<dbReference type="Pfam" id="PF12833">
    <property type="entry name" value="HTH_18"/>
    <property type="match status" value="1"/>
</dbReference>
<dbReference type="RefSeq" id="WP_073446796.1">
    <property type="nucleotide sequence ID" value="NZ_LJSN01000002.1"/>
</dbReference>
<dbReference type="AlphaFoldDB" id="A0A2N8PI16"/>
<dbReference type="PANTHER" id="PTHR46796">
    <property type="entry name" value="HTH-TYPE TRANSCRIPTIONAL ACTIVATOR RHAS-RELATED"/>
    <property type="match status" value="1"/>
</dbReference>
<reference evidence="6" key="1">
    <citation type="submission" date="2015-09" db="EMBL/GenBank/DDBJ databases">
        <authorList>
            <person name="Graham D.E."/>
            <person name="Mahan K.M."/>
            <person name="Klingeman D.M."/>
            <person name="Fida T."/>
            <person name="Giannone R.J."/>
            <person name="Hettich R.L."/>
            <person name="Parry R.J."/>
            <person name="Spain J.C."/>
        </authorList>
    </citation>
    <scope>NUCLEOTIDE SEQUENCE [LARGE SCALE GENOMIC DNA]</scope>
    <source>
        <strain evidence="6">JCM 4701</strain>
    </source>
</reference>
<keyword evidence="3" id="KW-0804">Transcription</keyword>
<keyword evidence="1" id="KW-0805">Transcription regulation</keyword>
<accession>A0A2N8PI16</accession>
<protein>
    <recommendedName>
        <fullName evidence="4">HTH araC/xylS-type domain-containing protein</fullName>
    </recommendedName>
</protein>
<comment type="caution">
    <text evidence="5">The sequence shown here is derived from an EMBL/GenBank/DDBJ whole genome shotgun (WGS) entry which is preliminary data.</text>
</comment>
<dbReference type="InterPro" id="IPR046532">
    <property type="entry name" value="DUF6597"/>
</dbReference>
<dbReference type="PANTHER" id="PTHR46796:SF15">
    <property type="entry name" value="BLL1074 PROTEIN"/>
    <property type="match status" value="1"/>
</dbReference>
<evidence type="ECO:0000256" key="1">
    <source>
        <dbReference type="ARBA" id="ARBA00023015"/>
    </source>
</evidence>